<dbReference type="Proteomes" id="UP000887580">
    <property type="component" value="Unplaced"/>
</dbReference>
<name>A0AC35GLT1_9BILA</name>
<evidence type="ECO:0000313" key="2">
    <source>
        <dbReference type="WBParaSite" id="PS1159_v2.g6698.t1"/>
    </source>
</evidence>
<evidence type="ECO:0000313" key="1">
    <source>
        <dbReference type="Proteomes" id="UP000887580"/>
    </source>
</evidence>
<protein>
    <submittedName>
        <fullName evidence="2">Uncharacterized protein</fullName>
    </submittedName>
</protein>
<proteinExistence type="predicted"/>
<organism evidence="1 2">
    <name type="scientific">Panagrolaimus sp. PS1159</name>
    <dbReference type="NCBI Taxonomy" id="55785"/>
    <lineage>
        <taxon>Eukaryota</taxon>
        <taxon>Metazoa</taxon>
        <taxon>Ecdysozoa</taxon>
        <taxon>Nematoda</taxon>
        <taxon>Chromadorea</taxon>
        <taxon>Rhabditida</taxon>
        <taxon>Tylenchina</taxon>
        <taxon>Panagrolaimomorpha</taxon>
        <taxon>Panagrolaimoidea</taxon>
        <taxon>Panagrolaimidae</taxon>
        <taxon>Panagrolaimus</taxon>
    </lineage>
</organism>
<accession>A0AC35GLT1</accession>
<dbReference type="WBParaSite" id="PS1159_v2.g6698.t1">
    <property type="protein sequence ID" value="PS1159_v2.g6698.t1"/>
    <property type="gene ID" value="PS1159_v2.g6698"/>
</dbReference>
<reference evidence="2" key="1">
    <citation type="submission" date="2022-11" db="UniProtKB">
        <authorList>
            <consortium name="WormBaseParasite"/>
        </authorList>
    </citation>
    <scope>IDENTIFICATION</scope>
</reference>
<sequence>MYCFCRKTSYLLHDVRNKNGNTKKSANKEKNQKLRKEAEDSMIWKNDLDFALIDLTDIIDQTEITMIKNGKINEDSDFEFIEELLEENDGVNDFDFVEDLGSFVTDFVRP</sequence>